<dbReference type="EMBL" id="CP003879">
    <property type="protein sequence ID" value="AFU67164.1"/>
    <property type="molecule type" value="Genomic_DNA"/>
</dbReference>
<dbReference type="EMBL" id="CP003879">
    <property type="protein sequence ID" value="AFU68374.1"/>
    <property type="molecule type" value="Genomic_DNA"/>
</dbReference>
<dbReference type="EMBL" id="CP003879">
    <property type="protein sequence ID" value="AFU68331.1"/>
    <property type="molecule type" value="Genomic_DNA"/>
</dbReference>
<evidence type="ECO:0000313" key="10">
    <source>
        <dbReference type="EMBL" id="AFU69296.1"/>
    </source>
</evidence>
<dbReference type="EMBL" id="CP003879">
    <property type="protein sequence ID" value="AFU70585.1"/>
    <property type="molecule type" value="Genomic_DNA"/>
</dbReference>
<evidence type="ECO:0000313" key="4">
    <source>
        <dbReference type="EMBL" id="AFU68331.1"/>
    </source>
</evidence>
<evidence type="ECO:0000313" key="7">
    <source>
        <dbReference type="EMBL" id="AFU68475.1"/>
    </source>
</evidence>
<evidence type="ECO:0000313" key="2">
    <source>
        <dbReference type="EMBL" id="AFU67164.1"/>
    </source>
</evidence>
<dbReference type="EMBL" id="CP003879">
    <property type="protein sequence ID" value="AFU68475.1"/>
    <property type="molecule type" value="Genomic_DNA"/>
</dbReference>
<dbReference type="OrthoDB" id="9802985at2"/>
<dbReference type="EMBL" id="CP003879">
    <property type="protein sequence ID" value="AFU69296.1"/>
    <property type="molecule type" value="Genomic_DNA"/>
</dbReference>
<dbReference type="EMBL" id="CP003879">
    <property type="protein sequence ID" value="AFU69434.1"/>
    <property type="molecule type" value="Genomic_DNA"/>
</dbReference>
<evidence type="ECO:0000313" key="13">
    <source>
        <dbReference type="EMBL" id="AFU69737.1"/>
    </source>
</evidence>
<name>Q1VPB4_PSYTT</name>
<dbReference type="eggNOG" id="COG3677">
    <property type="taxonomic scope" value="Bacteria"/>
</dbReference>
<dbReference type="KEGG" id="ptq:P700755_003067"/>
<dbReference type="AlphaFoldDB" id="Q1VPB4"/>
<dbReference type="KEGG" id="ptq:P700755_001599"/>
<dbReference type="KEGG" id="ptq:P700755_001477"/>
<gene>
    <name evidence="2" type="ordered locus">P700755_000091</name>
    <name evidence="3" type="ordered locus">P700755_001392</name>
    <name evidence="4" type="ordered locus">P700755_001414</name>
    <name evidence="5" type="ordered locus">P700755_001477</name>
    <name evidence="6" type="ordered locus">P700755_001515</name>
    <name evidence="7" type="ordered locus">P700755_001599</name>
    <name evidence="8" type="ordered locus">P700755_001790</name>
    <name evidence="9" type="ordered locus">P700755_002261</name>
    <name evidence="10" type="ordered locus">P700755_002543</name>
    <name evidence="11" type="ordered locus">P700755_002625</name>
    <name evidence="12" type="ordered locus">P700755_002694</name>
    <name evidence="13" type="ordered locus">P700755_003067</name>
    <name evidence="14" type="ordered locus">P700755_003747</name>
    <name evidence="15" type="ordered locus">P700755_004030</name>
</gene>
<dbReference type="PANTHER" id="PTHR33293">
    <property type="entry name" value="INSERTION ELEMENT IS1 1 PROTEIN INSB-RELATED"/>
    <property type="match status" value="1"/>
</dbReference>
<keyword evidence="16" id="KW-1185">Reference proteome</keyword>
<organism evidence="6 16">
    <name type="scientific">Psychroflexus torquis (strain ATCC 700755 / CIP 106069 / ACAM 623)</name>
    <dbReference type="NCBI Taxonomy" id="313595"/>
    <lineage>
        <taxon>Bacteria</taxon>
        <taxon>Pseudomonadati</taxon>
        <taxon>Bacteroidota</taxon>
        <taxon>Flavobacteriia</taxon>
        <taxon>Flavobacteriales</taxon>
        <taxon>Flavobacteriaceae</taxon>
        <taxon>Psychroflexus</taxon>
    </lineage>
</organism>
<dbReference type="Proteomes" id="UP000008514">
    <property type="component" value="Chromosome"/>
</dbReference>
<evidence type="ECO:0000313" key="12">
    <source>
        <dbReference type="EMBL" id="AFU69434.1"/>
    </source>
</evidence>
<dbReference type="InterPro" id="IPR051354">
    <property type="entry name" value="Transposase_27_IS1"/>
</dbReference>
<dbReference type="EMBL" id="CP003879">
    <property type="protein sequence ID" value="AFU69044.1"/>
    <property type="molecule type" value="Genomic_DNA"/>
</dbReference>
<dbReference type="KEGG" id="ptq:P700755_004030"/>
<dbReference type="KEGG" id="ptq:P700755_002625"/>
<evidence type="ECO:0000313" key="9">
    <source>
        <dbReference type="EMBL" id="AFU69044.1"/>
    </source>
</evidence>
<feature type="domain" description="ISXO2-like transposase" evidence="1">
    <location>
        <begin position="145"/>
        <end position="304"/>
    </location>
</feature>
<dbReference type="HOGENOM" id="CLU_048546_0_1_10"/>
<evidence type="ECO:0000313" key="5">
    <source>
        <dbReference type="EMBL" id="AFU68374.1"/>
    </source>
</evidence>
<dbReference type="EMBL" id="CP003879">
    <property type="protein sequence ID" value="AFU70333.1"/>
    <property type="molecule type" value="Genomic_DNA"/>
</dbReference>
<dbReference type="KEGG" id="ptq:P700755_002694"/>
<dbReference type="KEGG" id="ptq:P700755_003747"/>
<evidence type="ECO:0000313" key="15">
    <source>
        <dbReference type="EMBL" id="AFU70585.1"/>
    </source>
</evidence>
<reference evidence="6 16" key="1">
    <citation type="submission" date="2006-03" db="EMBL/GenBank/DDBJ databases">
        <authorList>
            <person name="Bowman J."/>
            <person name="Ferriera S."/>
            <person name="Johnson J."/>
            <person name="Kravitz S."/>
            <person name="Halpern A."/>
            <person name="Remington K."/>
            <person name="Beeson K."/>
            <person name="Tran B."/>
            <person name="Rogers Y.-H."/>
            <person name="Friedman R."/>
            <person name="Venter J.C."/>
        </authorList>
    </citation>
    <scope>NUCLEOTIDE SEQUENCE [LARGE SCALE GENOMIC DNA]</scope>
    <source>
        <strain evidence="6">ATCC 700755</strain>
        <strain evidence="16">ATCC 700755 / CIP 106069 / ACAM 623</strain>
    </source>
</reference>
<dbReference type="EMBL" id="CP003879">
    <property type="protein sequence ID" value="AFU69737.1"/>
    <property type="molecule type" value="Genomic_DNA"/>
</dbReference>
<sequence>MNIDNLKEEILSLSTLDRDNLLKDITDSLEHNQLVERASRRHILDNKMGGCPHCLHEKYVRFGVDKGSQRYKCKSCNRSFTEYTGTWMAGLQRKDMISSYLSLMVQEKSLDKISSELGINKKTAFDWRHKILASFDTKNDDDQDNFTGITESDETFFLRSEKGMEVKDRESRKRGGKSKKRGISKDQVAVIVTQDRKSTLDLSVAKLGRIGKVDIENAIGKRVIKDITILCSDAHHSYKGFAKDSETEFHIVNASKGERVKGKYHIQHVNSTHNRVKKWIENTFWGVSTKYLQQYMNWYRIKENIKSRSDRANAFVEETIALGTLKRYNQIESRYENLISTQT</sequence>
<evidence type="ECO:0000313" key="8">
    <source>
        <dbReference type="EMBL" id="AFU68627.1"/>
    </source>
</evidence>
<evidence type="ECO:0000313" key="6">
    <source>
        <dbReference type="EMBL" id="AFU68403.1"/>
    </source>
</evidence>
<dbReference type="EMBL" id="CP003879">
    <property type="protein sequence ID" value="AFU69373.1"/>
    <property type="molecule type" value="Genomic_DNA"/>
</dbReference>
<evidence type="ECO:0000259" key="1">
    <source>
        <dbReference type="SMART" id="SM01126"/>
    </source>
</evidence>
<dbReference type="KEGG" id="ptq:P700755_001414"/>
<dbReference type="KEGG" id="ptq:P700755_000091"/>
<dbReference type="NCBIfam" id="NF033547">
    <property type="entry name" value="transpos_IS1595"/>
    <property type="match status" value="1"/>
</dbReference>
<dbReference type="KEGG" id="ptq:P700755_001392"/>
<dbReference type="Pfam" id="PF12762">
    <property type="entry name" value="DDE_Tnp_IS1595"/>
    <property type="match status" value="1"/>
</dbReference>
<dbReference type="EMBL" id="CP003879">
    <property type="protein sequence ID" value="AFU68315.1"/>
    <property type="molecule type" value="Genomic_DNA"/>
</dbReference>
<dbReference type="STRING" id="313595.P700755_000091"/>
<evidence type="ECO:0000313" key="3">
    <source>
        <dbReference type="EMBL" id="AFU68315.1"/>
    </source>
</evidence>
<evidence type="ECO:0000313" key="14">
    <source>
        <dbReference type="EMBL" id="AFU70333.1"/>
    </source>
</evidence>
<dbReference type="RefSeq" id="WP_015022784.1">
    <property type="nucleotide sequence ID" value="NC_018721.1"/>
</dbReference>
<reference evidence="6 16" key="2">
    <citation type="submission" date="2012-09" db="EMBL/GenBank/DDBJ databases">
        <title>The complete sequence of Psychroflexus torquis an extreme psychrophile from sea-ice that is stimulated by light.</title>
        <authorList>
            <person name="Feng S."/>
            <person name="Powell S.M."/>
            <person name="Bowman J.P."/>
        </authorList>
    </citation>
    <scope>NUCLEOTIDE SEQUENCE [LARGE SCALE GENOMIC DNA]</scope>
    <source>
        <strain evidence="16">ATCC 700755 / CIP 106069 / ACAM 623</strain>
    </source>
</reference>
<dbReference type="EMBL" id="CP003879">
    <property type="protein sequence ID" value="AFU68403.1"/>
    <property type="molecule type" value="Genomic_DNA"/>
</dbReference>
<dbReference type="InterPro" id="IPR024445">
    <property type="entry name" value="Tnp_ISXO2-like"/>
</dbReference>
<dbReference type="KEGG" id="ptq:P700755_001790"/>
<evidence type="ECO:0000313" key="16">
    <source>
        <dbReference type="Proteomes" id="UP000008514"/>
    </source>
</evidence>
<protein>
    <submittedName>
        <fullName evidence="3 6">Transposase</fullName>
    </submittedName>
</protein>
<dbReference type="PANTHER" id="PTHR33293:SF1">
    <property type="entry name" value="INSERTION ELEMENT IS1 1 PROTEIN INSB-RELATED"/>
    <property type="match status" value="1"/>
</dbReference>
<dbReference type="SMART" id="SM01126">
    <property type="entry name" value="DDE_Tnp_IS1595"/>
    <property type="match status" value="1"/>
</dbReference>
<dbReference type="EMBL" id="CP003879">
    <property type="protein sequence ID" value="AFU68627.1"/>
    <property type="molecule type" value="Genomic_DNA"/>
</dbReference>
<proteinExistence type="predicted"/>
<dbReference type="KEGG" id="ptq:P700755_002543"/>
<accession>Q1VPB4</accession>
<evidence type="ECO:0000313" key="11">
    <source>
        <dbReference type="EMBL" id="AFU69373.1"/>
    </source>
</evidence>
<dbReference type="KEGG" id="ptq:P700755_001515"/>
<dbReference type="KEGG" id="ptq:P700755_002261"/>